<sequence length="172" mass="19025">MTGSVDGLATLERVRVFLAERVAPSVPGELAGEFRAAVKLLETTGAELNERHVRLSAELADLLRHADRIIRRFGLEPHGPVLLALFRRAEELDLLDLHGLDALWRDARALGSALLVELRGYRDLPDTPADARAEATELAADFCACLGEHARARLHWQAVFPAIRNPPLEDDR</sequence>
<accession>A0ABP9QGS5</accession>
<keyword evidence="2" id="KW-1185">Reference proteome</keyword>
<evidence type="ECO:0000313" key="1">
    <source>
        <dbReference type="EMBL" id="GAA5161696.1"/>
    </source>
</evidence>
<dbReference type="EMBL" id="BAABJP010000024">
    <property type="protein sequence ID" value="GAA5161696.1"/>
    <property type="molecule type" value="Genomic_DNA"/>
</dbReference>
<evidence type="ECO:0000313" key="2">
    <source>
        <dbReference type="Proteomes" id="UP001428817"/>
    </source>
</evidence>
<dbReference type="Proteomes" id="UP001428817">
    <property type="component" value="Unassembled WGS sequence"/>
</dbReference>
<comment type="caution">
    <text evidence="1">The sequence shown here is derived from an EMBL/GenBank/DDBJ whole genome shotgun (WGS) entry which is preliminary data.</text>
</comment>
<protein>
    <submittedName>
        <fullName evidence="1">Uncharacterized protein</fullName>
    </submittedName>
</protein>
<reference evidence="2" key="1">
    <citation type="journal article" date="2019" name="Int. J. Syst. Evol. Microbiol.">
        <title>The Global Catalogue of Microorganisms (GCM) 10K type strain sequencing project: providing services to taxonomists for standard genome sequencing and annotation.</title>
        <authorList>
            <consortium name="The Broad Institute Genomics Platform"/>
            <consortium name="The Broad Institute Genome Sequencing Center for Infectious Disease"/>
            <person name="Wu L."/>
            <person name="Ma J."/>
        </authorList>
    </citation>
    <scope>NUCLEOTIDE SEQUENCE [LARGE SCALE GENOMIC DNA]</scope>
    <source>
        <strain evidence="2">JCM 18303</strain>
    </source>
</reference>
<dbReference type="RefSeq" id="WP_185060126.1">
    <property type="nucleotide sequence ID" value="NZ_BAABJP010000024.1"/>
</dbReference>
<name>A0ABP9QGS5_9PSEU</name>
<organism evidence="1 2">
    <name type="scientific">Pseudonocardia eucalypti</name>
    <dbReference type="NCBI Taxonomy" id="648755"/>
    <lineage>
        <taxon>Bacteria</taxon>
        <taxon>Bacillati</taxon>
        <taxon>Actinomycetota</taxon>
        <taxon>Actinomycetes</taxon>
        <taxon>Pseudonocardiales</taxon>
        <taxon>Pseudonocardiaceae</taxon>
        <taxon>Pseudonocardia</taxon>
    </lineage>
</organism>
<gene>
    <name evidence="1" type="ORF">GCM10023321_46340</name>
</gene>
<proteinExistence type="predicted"/>